<dbReference type="RefSeq" id="WP_052843283.1">
    <property type="nucleotide sequence ID" value="NZ_CP011541.1"/>
</dbReference>
<dbReference type="InterPro" id="IPR027417">
    <property type="entry name" value="P-loop_NTPase"/>
</dbReference>
<dbReference type="AlphaFoldDB" id="A0A0G3GNU5"/>
<keyword evidence="4" id="KW-0378">Hydrolase</keyword>
<evidence type="ECO:0000259" key="3">
    <source>
        <dbReference type="SMART" id="SM00382"/>
    </source>
</evidence>
<keyword evidence="1" id="KW-0547">Nucleotide-binding</keyword>
<dbReference type="GO" id="GO:0005524">
    <property type="term" value="F:ATP binding"/>
    <property type="evidence" value="ECO:0007669"/>
    <property type="project" value="UniProtKB-KW"/>
</dbReference>
<dbReference type="EC" id="3.6.3.-" evidence="4"/>
<dbReference type="GO" id="GO:0022857">
    <property type="term" value="F:transmembrane transporter activity"/>
    <property type="evidence" value="ECO:0007669"/>
    <property type="project" value="TreeGrafter"/>
</dbReference>
<sequence length="345" mass="37542">MGLTQVIGYSGAGLSAAARGIPDAVYVSATPLHHVTYLRATVIEELAFGLEQRGVDRAEMQSRCESAAAALDISNLLERDPTRLSGGQTRRMVIAAALALQPQRLVLDDPFFGLDKHATAELSRVLRSLQETMEIWVFSHLPAFAEFPVEVIGDDPRGFQPPRWVTPQRRQGTAFQAAVTAFRGVPGSWWRKERVDFKVGPVEISVPNQGIVWLCGPNGAGKSTLLHELAKQPACGLLTQDPYDQLLFSTARAMASDAPDQHPYDLSARNLRLTQLRMICGLGRPIVLLDEPEVGLDGPGRVEAIELIARHCETPGNGVVLVTHDEDFAAQLALACGPMVTRLLD</sequence>
<dbReference type="SUPFAM" id="SSF52540">
    <property type="entry name" value="P-loop containing nucleoside triphosphate hydrolases"/>
    <property type="match status" value="2"/>
</dbReference>
<dbReference type="Pfam" id="PF13671">
    <property type="entry name" value="AAA_33"/>
    <property type="match status" value="1"/>
</dbReference>
<protein>
    <submittedName>
        <fullName evidence="4">ABC-type cobalt transport system, ATPase component</fullName>
        <ecNumber evidence="4">3.6.3.-</ecNumber>
    </submittedName>
</protein>
<dbReference type="PANTHER" id="PTHR24220">
    <property type="entry name" value="IMPORT ATP-BINDING PROTEIN"/>
    <property type="match status" value="1"/>
</dbReference>
<dbReference type="Pfam" id="PF00005">
    <property type="entry name" value="ABC_tran"/>
    <property type="match status" value="1"/>
</dbReference>
<keyword evidence="5" id="KW-1185">Reference proteome</keyword>
<evidence type="ECO:0000313" key="4">
    <source>
        <dbReference type="EMBL" id="AKK02215.1"/>
    </source>
</evidence>
<dbReference type="PANTHER" id="PTHR24220:SF684">
    <property type="entry name" value="FE(3+) IONS IMPORT ATP-BINDING PROTEIN FBPC"/>
    <property type="match status" value="1"/>
</dbReference>
<keyword evidence="2" id="KW-0067">ATP-binding</keyword>
<dbReference type="Proteomes" id="UP000035368">
    <property type="component" value="Chromosome"/>
</dbReference>
<dbReference type="KEGG" id="cei:CEPID_01650"/>
<gene>
    <name evidence="4" type="ORF">CEPID_01650</name>
</gene>
<evidence type="ECO:0000256" key="1">
    <source>
        <dbReference type="ARBA" id="ARBA00022741"/>
    </source>
</evidence>
<dbReference type="InterPro" id="IPR015854">
    <property type="entry name" value="ABC_transpr_LolD-like"/>
</dbReference>
<dbReference type="EMBL" id="CP011541">
    <property type="protein sequence ID" value="AKK02215.1"/>
    <property type="molecule type" value="Genomic_DNA"/>
</dbReference>
<accession>A0A0G3GNU5</accession>
<name>A0A0G3GNU5_9CORY</name>
<reference evidence="4 5" key="1">
    <citation type="submission" date="2015-05" db="EMBL/GenBank/DDBJ databases">
        <title>Complete genome sequence of Corynebacterium epidermidicanis DSM 45586, isolated from the skin of a dog suffering from pruritus.</title>
        <authorList>
            <person name="Ruckert C."/>
            <person name="Albersmeier A."/>
            <person name="Winkler A."/>
            <person name="Tauch A."/>
        </authorList>
    </citation>
    <scope>NUCLEOTIDE SEQUENCE [LARGE SCALE GENOMIC DNA]</scope>
    <source>
        <strain evidence="4 5">DSM 45586</strain>
    </source>
</reference>
<dbReference type="STRING" id="1050174.CEPID_01650"/>
<dbReference type="Gene3D" id="3.40.50.300">
    <property type="entry name" value="P-loop containing nucleotide triphosphate hydrolases"/>
    <property type="match status" value="2"/>
</dbReference>
<feature type="domain" description="AAA+ ATPase" evidence="3">
    <location>
        <begin position="208"/>
        <end position="345"/>
    </location>
</feature>
<dbReference type="InterPro" id="IPR003593">
    <property type="entry name" value="AAA+_ATPase"/>
</dbReference>
<proteinExistence type="predicted"/>
<evidence type="ECO:0000256" key="2">
    <source>
        <dbReference type="ARBA" id="ARBA00022840"/>
    </source>
</evidence>
<organism evidence="4 5">
    <name type="scientific">Corynebacterium epidermidicanis</name>
    <dbReference type="NCBI Taxonomy" id="1050174"/>
    <lineage>
        <taxon>Bacteria</taxon>
        <taxon>Bacillati</taxon>
        <taxon>Actinomycetota</taxon>
        <taxon>Actinomycetes</taxon>
        <taxon>Mycobacteriales</taxon>
        <taxon>Corynebacteriaceae</taxon>
        <taxon>Corynebacterium</taxon>
    </lineage>
</organism>
<dbReference type="GO" id="GO:0005886">
    <property type="term" value="C:plasma membrane"/>
    <property type="evidence" value="ECO:0007669"/>
    <property type="project" value="TreeGrafter"/>
</dbReference>
<dbReference type="PATRIC" id="fig|1050174.4.peg.336"/>
<dbReference type="InterPro" id="IPR003439">
    <property type="entry name" value="ABC_transporter-like_ATP-bd"/>
</dbReference>
<dbReference type="SMART" id="SM00382">
    <property type="entry name" value="AAA"/>
    <property type="match status" value="1"/>
</dbReference>
<evidence type="ECO:0000313" key="5">
    <source>
        <dbReference type="Proteomes" id="UP000035368"/>
    </source>
</evidence>
<dbReference type="GO" id="GO:0016887">
    <property type="term" value="F:ATP hydrolysis activity"/>
    <property type="evidence" value="ECO:0007669"/>
    <property type="project" value="InterPro"/>
</dbReference>
<dbReference type="OrthoDB" id="501320at2"/>